<dbReference type="Proteomes" id="UP000217696">
    <property type="component" value="Chromosome"/>
</dbReference>
<proteinExistence type="predicted"/>
<dbReference type="InterPro" id="IPR011761">
    <property type="entry name" value="ATP-grasp"/>
</dbReference>
<dbReference type="GO" id="GO:0005524">
    <property type="term" value="F:ATP binding"/>
    <property type="evidence" value="ECO:0007669"/>
    <property type="project" value="UniProtKB-UniRule"/>
</dbReference>
<dbReference type="OrthoDB" id="7869153at2"/>
<dbReference type="AlphaFoldDB" id="A0A0U5B0P2"/>
<evidence type="ECO:0000313" key="1">
    <source>
        <dbReference type="EMBL" id="BAU29546.1"/>
    </source>
</evidence>
<evidence type="ECO:0000313" key="2">
    <source>
        <dbReference type="Proteomes" id="UP000217696"/>
    </source>
</evidence>
<name>A0A0U5B0P2_9BACL</name>
<dbReference type="KEGG" id="asoc:CB4_03746"/>
<protein>
    <submittedName>
        <fullName evidence="1">Endospore coat-associated protein YheD</fullName>
    </submittedName>
</protein>
<dbReference type="EMBL" id="AP017312">
    <property type="protein sequence ID" value="BAU29546.1"/>
    <property type="molecule type" value="Genomic_DNA"/>
</dbReference>
<reference evidence="1 2" key="1">
    <citation type="submission" date="2015-12" db="EMBL/GenBank/DDBJ databases">
        <title>Genome sequence of Aneurinibacillus soli.</title>
        <authorList>
            <person name="Lee J.S."/>
            <person name="Lee K.C."/>
            <person name="Kim K.K."/>
            <person name="Lee B.W."/>
        </authorList>
    </citation>
    <scope>NUCLEOTIDE SEQUENCE [LARGE SCALE GENOMIC DNA]</scope>
    <source>
        <strain evidence="1 2">CB4</strain>
    </source>
</reference>
<dbReference type="InterPro" id="IPR026838">
    <property type="entry name" value="YheC/D"/>
</dbReference>
<gene>
    <name evidence="1" type="primary">yheD_7</name>
    <name evidence="1" type="ORF">CB4_03746</name>
</gene>
<keyword evidence="2" id="KW-1185">Reference proteome</keyword>
<dbReference type="RefSeq" id="WP_096467213.1">
    <property type="nucleotide sequence ID" value="NZ_AP017312.1"/>
</dbReference>
<dbReference type="GO" id="GO:0046872">
    <property type="term" value="F:metal ion binding"/>
    <property type="evidence" value="ECO:0007669"/>
    <property type="project" value="InterPro"/>
</dbReference>
<dbReference type="PROSITE" id="PS50975">
    <property type="entry name" value="ATP_GRASP"/>
    <property type="match status" value="1"/>
</dbReference>
<accession>A0A0U5B0P2</accession>
<dbReference type="SUPFAM" id="SSF56059">
    <property type="entry name" value="Glutathione synthetase ATP-binding domain-like"/>
    <property type="match status" value="1"/>
</dbReference>
<dbReference type="Pfam" id="PF14398">
    <property type="entry name" value="ATPgrasp_YheCD"/>
    <property type="match status" value="1"/>
</dbReference>
<organism evidence="1 2">
    <name type="scientific">Aneurinibacillus soli</name>
    <dbReference type="NCBI Taxonomy" id="1500254"/>
    <lineage>
        <taxon>Bacteria</taxon>
        <taxon>Bacillati</taxon>
        <taxon>Bacillota</taxon>
        <taxon>Bacilli</taxon>
        <taxon>Bacillales</taxon>
        <taxon>Paenibacillaceae</taxon>
        <taxon>Aneurinibacillus group</taxon>
        <taxon>Aneurinibacillus</taxon>
    </lineage>
</organism>
<sequence length="445" mass="50593">MTGALTTAWVSIDPLQRTWRLHLPPGRVPHALALSKKLTIRLGNWKKTLTVTQKRPSAAVIQSRIRIHPQSGSTPSIGPFVGILTVAGKGLFRGVQSNFIDIIEAGRKFGALIYVIPVENIDWKTLTVRGYLYHKTSNKWVKETLPMPHVMYNRIPNRAYEEQEHVKAALDRLAALPQITLYNPHFFNKRRLFTTLQRDPNVSSYLPQTVPLLSRESLFHMLDSHALVYAKPVNGMAGKGIYRLQKRSRTDFVLQYQLKKSTVTQMFTSRDMLWNFLSPRLTGPYLIQQGIHLATFHNKLFDIRLLAQKNGHGEWGVTGIGIRLAGSGRITTHVPRGGSIQSPSVIFPTAFPRSSPTELLKSIRRVALTIAHSLEKEWPTLGEVSMDIGIDKQERIWFIEANSKPGKFDEPHIRKLSLRRTIEYAQYQSRFIHSKGGLRRVHTQP</sequence>